<evidence type="ECO:0000256" key="1">
    <source>
        <dbReference type="ARBA" id="ARBA00004141"/>
    </source>
</evidence>
<keyword evidence="3 6" id="KW-0812">Transmembrane</keyword>
<keyword evidence="5 6" id="KW-0472">Membrane</keyword>
<dbReference type="Pfam" id="PF06963">
    <property type="entry name" value="FPN1"/>
    <property type="match status" value="1"/>
</dbReference>
<feature type="transmembrane region" description="Helical" evidence="6">
    <location>
        <begin position="332"/>
        <end position="350"/>
    </location>
</feature>
<sequence length="449" mass="49664">MSNDKLSLGHMLQSLKLGVGHDRTIFSLFLCHLLSTWNARSYEFASVLFTAAAFPEGLSATSWIGITTSLALIVFASSLGRWVDHGPSRLQTLVTTVTINRIVVILACSCWALIITRDGHDGLDVPSESRNSEQTPLPRPLAVGEFKDAVFLIILALSIVERLSRVANLISIERDWVPTLATAAIHEKEPAKYELTQLNAVMSRIDLICKLGAPITMTVFMSATESTWLGAVAMIALNLLTWSLEYWTARKAWHGSLQLQELKNTEVSSIKTAEAGDANSDGLSIEHGPFGLRIWDRAIKTMEILVSWLRYYALSLRLYFTTDIWMPSLAMTGLHFSVLVFSGTLTVFLVNSGFSLKLITGAEVLSAVFELSSTYVFPWGVRILSAQRTTYHALASSEIEEEDQMRDEPSSQEYQRRGVSRLGMWALTLVLLCLVGTGPSVKAQITNMI</sequence>
<feature type="transmembrane region" description="Helical" evidence="6">
    <location>
        <begin position="422"/>
        <end position="441"/>
    </location>
</feature>
<comment type="similarity">
    <text evidence="6">Belongs to the ferroportin (FP) (TC 2.A.100) family. SLC40A subfamily.</text>
</comment>
<evidence type="ECO:0000256" key="3">
    <source>
        <dbReference type="ARBA" id="ARBA00022692"/>
    </source>
</evidence>
<gene>
    <name evidence="7" type="ORF">ABVK25_004958</name>
</gene>
<accession>A0ABR4BA73</accession>
<feature type="transmembrane region" description="Helical" evidence="6">
    <location>
        <begin position="92"/>
        <end position="114"/>
    </location>
</feature>
<comment type="caution">
    <text evidence="6">Lacks conserved residue(s) required for the propagation of feature annotation.</text>
</comment>
<dbReference type="PANTHER" id="PTHR11660">
    <property type="entry name" value="SOLUTE CARRIER FAMILY 40 MEMBER"/>
    <property type="match status" value="1"/>
</dbReference>
<comment type="function">
    <text evidence="6">May be involved in iron transport and iron homeostasis.</text>
</comment>
<evidence type="ECO:0000313" key="7">
    <source>
        <dbReference type="EMBL" id="KAL2054655.1"/>
    </source>
</evidence>
<keyword evidence="4 6" id="KW-1133">Transmembrane helix</keyword>
<keyword evidence="2 6" id="KW-0813">Transport</keyword>
<evidence type="ECO:0000256" key="5">
    <source>
        <dbReference type="ARBA" id="ARBA00023136"/>
    </source>
</evidence>
<dbReference type="PANTHER" id="PTHR11660:SF57">
    <property type="entry name" value="SOLUTE CARRIER FAMILY 40 MEMBER"/>
    <property type="match status" value="1"/>
</dbReference>
<dbReference type="EMBL" id="JBHFEH010000014">
    <property type="protein sequence ID" value="KAL2054655.1"/>
    <property type="molecule type" value="Genomic_DNA"/>
</dbReference>
<feature type="transmembrane region" description="Helical" evidence="6">
    <location>
        <begin position="60"/>
        <end position="80"/>
    </location>
</feature>
<reference evidence="7 8" key="1">
    <citation type="submission" date="2024-09" db="EMBL/GenBank/DDBJ databases">
        <title>Rethinking Asexuality: The Enigmatic Case of Functional Sexual Genes in Lepraria (Stereocaulaceae).</title>
        <authorList>
            <person name="Doellman M."/>
            <person name="Sun Y."/>
            <person name="Barcenas-Pena A."/>
            <person name="Lumbsch H.T."/>
            <person name="Grewe F."/>
        </authorList>
    </citation>
    <scope>NUCLEOTIDE SEQUENCE [LARGE SCALE GENOMIC DNA]</scope>
    <source>
        <strain evidence="7 8">Grewe 0041</strain>
    </source>
</reference>
<name>A0ABR4BA73_9LECA</name>
<keyword evidence="6" id="KW-0406">Ion transport</keyword>
<evidence type="ECO:0000256" key="4">
    <source>
        <dbReference type="ARBA" id="ARBA00022989"/>
    </source>
</evidence>
<dbReference type="InterPro" id="IPR009716">
    <property type="entry name" value="Ferroportin-1"/>
</dbReference>
<evidence type="ECO:0000256" key="2">
    <source>
        <dbReference type="ARBA" id="ARBA00022448"/>
    </source>
</evidence>
<comment type="subcellular location">
    <subcellularLocation>
        <location evidence="1 6">Membrane</location>
        <topology evidence="1 6">Multi-pass membrane protein</topology>
    </subcellularLocation>
</comment>
<proteinExistence type="inferred from homology"/>
<keyword evidence="8" id="KW-1185">Reference proteome</keyword>
<comment type="caution">
    <text evidence="7">The sequence shown here is derived from an EMBL/GenBank/DDBJ whole genome shotgun (WGS) entry which is preliminary data.</text>
</comment>
<dbReference type="Proteomes" id="UP001590951">
    <property type="component" value="Unassembled WGS sequence"/>
</dbReference>
<protein>
    <recommendedName>
        <fullName evidence="6">Solute carrier family 40 member</fullName>
    </recommendedName>
</protein>
<organism evidence="7 8">
    <name type="scientific">Lepraria finkii</name>
    <dbReference type="NCBI Taxonomy" id="1340010"/>
    <lineage>
        <taxon>Eukaryota</taxon>
        <taxon>Fungi</taxon>
        <taxon>Dikarya</taxon>
        <taxon>Ascomycota</taxon>
        <taxon>Pezizomycotina</taxon>
        <taxon>Lecanoromycetes</taxon>
        <taxon>OSLEUM clade</taxon>
        <taxon>Lecanoromycetidae</taxon>
        <taxon>Lecanorales</taxon>
        <taxon>Lecanorineae</taxon>
        <taxon>Stereocaulaceae</taxon>
        <taxon>Lepraria</taxon>
    </lineage>
</organism>
<evidence type="ECO:0000256" key="6">
    <source>
        <dbReference type="RuleBase" id="RU365065"/>
    </source>
</evidence>
<feature type="transmembrane region" description="Helical" evidence="6">
    <location>
        <begin position="227"/>
        <end position="247"/>
    </location>
</feature>
<evidence type="ECO:0000313" key="8">
    <source>
        <dbReference type="Proteomes" id="UP001590951"/>
    </source>
</evidence>